<accession>A0A0M3IEE1</accession>
<dbReference type="Proteomes" id="UP000036681">
    <property type="component" value="Unplaced"/>
</dbReference>
<proteinExistence type="predicted"/>
<dbReference type="WBParaSite" id="ALUE_0001645901-mRNA-1">
    <property type="protein sequence ID" value="ALUE_0001645901-mRNA-1"/>
    <property type="gene ID" value="ALUE_0001645901"/>
</dbReference>
<feature type="compositionally biased region" description="Basic and acidic residues" evidence="1">
    <location>
        <begin position="39"/>
        <end position="61"/>
    </location>
</feature>
<sequence length="167" mass="18935">MADYEVSSKGHEGDDERSVTTSQDSKSALPDVPSPPSERSTHDSDEHRRQTEAIKPSEKRPSKGGKVVAALRNERHDQLINEYEKYFPKPESTDDEMSIRSLQQDNESSISKQIAPLRSPEHDLVIDEFKKHFATEDHHSDSEKTISESSRSDEEDEERGAMRVVSN</sequence>
<evidence type="ECO:0000313" key="2">
    <source>
        <dbReference type="Proteomes" id="UP000036681"/>
    </source>
</evidence>
<feature type="compositionally biased region" description="Basic and acidic residues" evidence="1">
    <location>
        <begin position="72"/>
        <end position="92"/>
    </location>
</feature>
<reference evidence="3" key="1">
    <citation type="submission" date="2017-02" db="UniProtKB">
        <authorList>
            <consortium name="WormBaseParasite"/>
        </authorList>
    </citation>
    <scope>IDENTIFICATION</scope>
</reference>
<protein>
    <submittedName>
        <fullName evidence="3">Protein phosphatase inhibitor 2</fullName>
    </submittedName>
</protein>
<feature type="region of interest" description="Disordered" evidence="1">
    <location>
        <begin position="1"/>
        <end position="119"/>
    </location>
</feature>
<feature type="compositionally biased region" description="Basic and acidic residues" evidence="1">
    <location>
        <begin position="132"/>
        <end position="152"/>
    </location>
</feature>
<organism evidence="2 3">
    <name type="scientific">Ascaris lumbricoides</name>
    <name type="common">Giant roundworm</name>
    <dbReference type="NCBI Taxonomy" id="6252"/>
    <lineage>
        <taxon>Eukaryota</taxon>
        <taxon>Metazoa</taxon>
        <taxon>Ecdysozoa</taxon>
        <taxon>Nematoda</taxon>
        <taxon>Chromadorea</taxon>
        <taxon>Rhabditida</taxon>
        <taxon>Spirurina</taxon>
        <taxon>Ascaridomorpha</taxon>
        <taxon>Ascaridoidea</taxon>
        <taxon>Ascarididae</taxon>
        <taxon>Ascaris</taxon>
    </lineage>
</organism>
<evidence type="ECO:0000256" key="1">
    <source>
        <dbReference type="SAM" id="MobiDB-lite"/>
    </source>
</evidence>
<feature type="compositionally biased region" description="Basic and acidic residues" evidence="1">
    <location>
        <begin position="1"/>
        <end position="18"/>
    </location>
</feature>
<feature type="compositionally biased region" description="Polar residues" evidence="1">
    <location>
        <begin position="100"/>
        <end position="112"/>
    </location>
</feature>
<name>A0A0M3IEE1_ASCLU</name>
<evidence type="ECO:0000313" key="3">
    <source>
        <dbReference type="WBParaSite" id="ALUE_0001645901-mRNA-1"/>
    </source>
</evidence>
<feature type="region of interest" description="Disordered" evidence="1">
    <location>
        <begin position="132"/>
        <end position="167"/>
    </location>
</feature>
<keyword evidence="2" id="KW-1185">Reference proteome</keyword>
<dbReference type="AlphaFoldDB" id="A0A0M3IEE1"/>